<proteinExistence type="predicted"/>
<evidence type="ECO:0000313" key="2">
    <source>
        <dbReference type="Proteomes" id="UP000186922"/>
    </source>
</evidence>
<comment type="caution">
    <text evidence="1">The sequence shown here is derived from an EMBL/GenBank/DDBJ whole genome shotgun (WGS) entry which is preliminary data.</text>
</comment>
<reference evidence="1 2" key="1">
    <citation type="journal article" date="2016" name="Nat. Commun.">
        <title>Extremotolerant tardigrade genome and improved radiotolerance of human cultured cells by tardigrade-unique protein.</title>
        <authorList>
            <person name="Hashimoto T."/>
            <person name="Horikawa D.D."/>
            <person name="Saito Y."/>
            <person name="Kuwahara H."/>
            <person name="Kozuka-Hata H."/>
            <person name="Shin-I T."/>
            <person name="Minakuchi Y."/>
            <person name="Ohishi K."/>
            <person name="Motoyama A."/>
            <person name="Aizu T."/>
            <person name="Enomoto A."/>
            <person name="Kondo K."/>
            <person name="Tanaka S."/>
            <person name="Hara Y."/>
            <person name="Koshikawa S."/>
            <person name="Sagara H."/>
            <person name="Miura T."/>
            <person name="Yokobori S."/>
            <person name="Miyagawa K."/>
            <person name="Suzuki Y."/>
            <person name="Kubo T."/>
            <person name="Oyama M."/>
            <person name="Kohara Y."/>
            <person name="Fujiyama A."/>
            <person name="Arakawa K."/>
            <person name="Katayama T."/>
            <person name="Toyoda A."/>
            <person name="Kunieda T."/>
        </authorList>
    </citation>
    <scope>NUCLEOTIDE SEQUENCE [LARGE SCALE GENOMIC DNA]</scope>
    <source>
        <strain evidence="1 2">YOKOZUNA-1</strain>
    </source>
</reference>
<name>A0A1D1UK94_RAMVA</name>
<protein>
    <submittedName>
        <fullName evidence="1">Uncharacterized protein</fullName>
    </submittedName>
</protein>
<accession>A0A1D1UK94</accession>
<dbReference type="Proteomes" id="UP000186922">
    <property type="component" value="Unassembled WGS sequence"/>
</dbReference>
<organism evidence="1 2">
    <name type="scientific">Ramazzottius varieornatus</name>
    <name type="common">Water bear</name>
    <name type="synonym">Tardigrade</name>
    <dbReference type="NCBI Taxonomy" id="947166"/>
    <lineage>
        <taxon>Eukaryota</taxon>
        <taxon>Metazoa</taxon>
        <taxon>Ecdysozoa</taxon>
        <taxon>Tardigrada</taxon>
        <taxon>Eutardigrada</taxon>
        <taxon>Parachela</taxon>
        <taxon>Hypsibioidea</taxon>
        <taxon>Ramazzottiidae</taxon>
        <taxon>Ramazzottius</taxon>
    </lineage>
</organism>
<evidence type="ECO:0000313" key="1">
    <source>
        <dbReference type="EMBL" id="GAU87687.1"/>
    </source>
</evidence>
<dbReference type="EMBL" id="BDGG01000001">
    <property type="protein sequence ID" value="GAU87687.1"/>
    <property type="molecule type" value="Genomic_DNA"/>
</dbReference>
<dbReference type="AlphaFoldDB" id="A0A1D1UK94"/>
<gene>
    <name evidence="1" type="primary">RvY_00500-1</name>
    <name evidence="1" type="synonym">RvY_00500.1</name>
    <name evidence="1" type="ORF">RvY_00500</name>
</gene>
<keyword evidence="2" id="KW-1185">Reference proteome</keyword>
<sequence length="124" mass="14601">MDRLTETIKADLLLDREFDENVAKRQKKFVIVDTIVLFSACVFQMEMSLRYRFLSNLKGIRCGAIRICRQMRRLQNKLDPEKCEQNSKLMECLGTKALSELVQQYRAETLSLKSQLCKSLEKYR</sequence>